<gene>
    <name evidence="7" type="ORF">P0M35_09905</name>
</gene>
<evidence type="ECO:0000259" key="6">
    <source>
        <dbReference type="PROSITE" id="PS50280"/>
    </source>
</evidence>
<keyword evidence="4" id="KW-0808">Transferase</keyword>
<evidence type="ECO:0000256" key="2">
    <source>
        <dbReference type="ARBA" id="ARBA00022454"/>
    </source>
</evidence>
<proteinExistence type="predicted"/>
<name>A0AAE3TD03_9BACT</name>
<evidence type="ECO:0000256" key="4">
    <source>
        <dbReference type="ARBA" id="ARBA00022679"/>
    </source>
</evidence>
<dbReference type="GO" id="GO:0008168">
    <property type="term" value="F:methyltransferase activity"/>
    <property type="evidence" value="ECO:0007669"/>
    <property type="project" value="UniProtKB-KW"/>
</dbReference>
<dbReference type="PROSITE" id="PS50280">
    <property type="entry name" value="SET"/>
    <property type="match status" value="1"/>
</dbReference>
<dbReference type="SMART" id="SM00317">
    <property type="entry name" value="SET"/>
    <property type="match status" value="1"/>
</dbReference>
<keyword evidence="3" id="KW-0489">Methyltransferase</keyword>
<keyword evidence="5" id="KW-0949">S-adenosyl-L-methionine</keyword>
<dbReference type="SUPFAM" id="SSF82199">
    <property type="entry name" value="SET domain"/>
    <property type="match status" value="1"/>
</dbReference>
<protein>
    <submittedName>
        <fullName evidence="7">SET domain-containing protein</fullName>
    </submittedName>
</protein>
<dbReference type="InterPro" id="IPR001214">
    <property type="entry name" value="SET_dom"/>
</dbReference>
<evidence type="ECO:0000313" key="7">
    <source>
        <dbReference type="EMBL" id="MDF1612465.1"/>
    </source>
</evidence>
<keyword evidence="2" id="KW-0158">Chromosome</keyword>
<dbReference type="GO" id="GO:0005694">
    <property type="term" value="C:chromosome"/>
    <property type="evidence" value="ECO:0007669"/>
    <property type="project" value="UniProtKB-SubCell"/>
</dbReference>
<accession>A0AAE3TD03</accession>
<dbReference type="InterPro" id="IPR046341">
    <property type="entry name" value="SET_dom_sf"/>
</dbReference>
<sequence length="134" mass="15734">MINEYPYYLNYLEVKNSSLHGKGLFTNVDIPAESIICVIEGEVIDENECIRREEEEGNVYIFWNGDNYIDTAKNPLLRNINHLCEPNCYVEDRNESSLFLIAERDIKAGEELTIDYDYDEIYETCQCHIHKNEN</sequence>
<evidence type="ECO:0000256" key="1">
    <source>
        <dbReference type="ARBA" id="ARBA00004286"/>
    </source>
</evidence>
<keyword evidence="8" id="KW-1185">Reference proteome</keyword>
<comment type="subcellular location">
    <subcellularLocation>
        <location evidence="1">Chromosome</location>
    </subcellularLocation>
</comment>
<dbReference type="GO" id="GO:0032259">
    <property type="term" value="P:methylation"/>
    <property type="evidence" value="ECO:0007669"/>
    <property type="project" value="UniProtKB-KW"/>
</dbReference>
<evidence type="ECO:0000313" key="8">
    <source>
        <dbReference type="Proteomes" id="UP001221302"/>
    </source>
</evidence>
<dbReference type="AlphaFoldDB" id="A0AAE3TD03"/>
<feature type="domain" description="SET" evidence="6">
    <location>
        <begin position="10"/>
        <end position="117"/>
    </location>
</feature>
<evidence type="ECO:0000256" key="3">
    <source>
        <dbReference type="ARBA" id="ARBA00022603"/>
    </source>
</evidence>
<dbReference type="Pfam" id="PF00856">
    <property type="entry name" value="SET"/>
    <property type="match status" value="1"/>
</dbReference>
<dbReference type="Proteomes" id="UP001221302">
    <property type="component" value="Unassembled WGS sequence"/>
</dbReference>
<dbReference type="EMBL" id="JARGDL010000014">
    <property type="protein sequence ID" value="MDF1612465.1"/>
    <property type="molecule type" value="Genomic_DNA"/>
</dbReference>
<comment type="caution">
    <text evidence="7">The sequence shown here is derived from an EMBL/GenBank/DDBJ whole genome shotgun (WGS) entry which is preliminary data.</text>
</comment>
<dbReference type="PANTHER" id="PTHR22884">
    <property type="entry name" value="SET DOMAIN PROTEINS"/>
    <property type="match status" value="1"/>
</dbReference>
<dbReference type="InterPro" id="IPR050777">
    <property type="entry name" value="SET2_Histone-Lys_MeTrsfase"/>
</dbReference>
<dbReference type="Gene3D" id="2.170.270.10">
    <property type="entry name" value="SET domain"/>
    <property type="match status" value="1"/>
</dbReference>
<reference evidence="7" key="1">
    <citation type="submission" date="2023-03" db="EMBL/GenBank/DDBJ databases">
        <title>Stygiobacter electus gen. nov., sp. nov., facultatively anaerobic thermotolerant bacterium of the class Ignavibacteria from a well of Yessentuki mineral water deposit.</title>
        <authorList>
            <person name="Podosokorskaya O.A."/>
            <person name="Elcheninov A.G."/>
            <person name="Petrova N.F."/>
            <person name="Zavarzina D.G."/>
            <person name="Kublanov I.V."/>
            <person name="Merkel A.Y."/>
        </authorList>
    </citation>
    <scope>NUCLEOTIDE SEQUENCE</scope>
    <source>
        <strain evidence="7">09-Me</strain>
    </source>
</reference>
<organism evidence="7 8">
    <name type="scientific">Stygiobacter electus</name>
    <dbReference type="NCBI Taxonomy" id="3032292"/>
    <lineage>
        <taxon>Bacteria</taxon>
        <taxon>Pseudomonadati</taxon>
        <taxon>Ignavibacteriota</taxon>
        <taxon>Ignavibacteria</taxon>
        <taxon>Ignavibacteriales</taxon>
        <taxon>Melioribacteraceae</taxon>
        <taxon>Stygiobacter</taxon>
    </lineage>
</organism>
<dbReference type="RefSeq" id="WP_321536236.1">
    <property type="nucleotide sequence ID" value="NZ_JARGDL010000014.1"/>
</dbReference>
<evidence type="ECO:0000256" key="5">
    <source>
        <dbReference type="ARBA" id="ARBA00022691"/>
    </source>
</evidence>